<dbReference type="Proteomes" id="UP000489600">
    <property type="component" value="Unassembled WGS sequence"/>
</dbReference>
<evidence type="ECO:0000256" key="1">
    <source>
        <dbReference type="SAM" id="MobiDB-lite"/>
    </source>
</evidence>
<evidence type="ECO:0000313" key="3">
    <source>
        <dbReference type="Proteomes" id="UP000489600"/>
    </source>
</evidence>
<accession>A0A565AVN8</accession>
<organism evidence="2 3">
    <name type="scientific">Arabis nemorensis</name>
    <dbReference type="NCBI Taxonomy" id="586526"/>
    <lineage>
        <taxon>Eukaryota</taxon>
        <taxon>Viridiplantae</taxon>
        <taxon>Streptophyta</taxon>
        <taxon>Embryophyta</taxon>
        <taxon>Tracheophyta</taxon>
        <taxon>Spermatophyta</taxon>
        <taxon>Magnoliopsida</taxon>
        <taxon>eudicotyledons</taxon>
        <taxon>Gunneridae</taxon>
        <taxon>Pentapetalae</taxon>
        <taxon>rosids</taxon>
        <taxon>malvids</taxon>
        <taxon>Brassicales</taxon>
        <taxon>Brassicaceae</taxon>
        <taxon>Arabideae</taxon>
        <taxon>Arabis</taxon>
    </lineage>
</organism>
<gene>
    <name evidence="2" type="ORF">ANE_LOCUS3134</name>
</gene>
<dbReference type="AlphaFoldDB" id="A0A565AVN8"/>
<reference evidence="2" key="1">
    <citation type="submission" date="2019-07" db="EMBL/GenBank/DDBJ databases">
        <authorList>
            <person name="Dittberner H."/>
        </authorList>
    </citation>
    <scope>NUCLEOTIDE SEQUENCE [LARGE SCALE GENOMIC DNA]</scope>
</reference>
<name>A0A565AVN8_9BRAS</name>
<dbReference type="EMBL" id="CABITT030000001">
    <property type="protein sequence ID" value="VVA92689.1"/>
    <property type="molecule type" value="Genomic_DNA"/>
</dbReference>
<protein>
    <submittedName>
        <fullName evidence="2">Uncharacterized protein</fullName>
    </submittedName>
</protein>
<feature type="region of interest" description="Disordered" evidence="1">
    <location>
        <begin position="1"/>
        <end position="22"/>
    </location>
</feature>
<evidence type="ECO:0000313" key="2">
    <source>
        <dbReference type="EMBL" id="VVA92689.1"/>
    </source>
</evidence>
<comment type="caution">
    <text evidence="2">The sequence shown here is derived from an EMBL/GenBank/DDBJ whole genome shotgun (WGS) entry which is preliminary data.</text>
</comment>
<proteinExistence type="predicted"/>
<sequence length="88" mass="9748">MTLTPAPSMTRSHGTSYPPPSPHALILRHCQIDLFGRGMMLSSLTDMHRIRTSDDGLSRIHRKNRPDFSHTVDAVIYHGGHVSLASTT</sequence>
<feature type="compositionally biased region" description="Polar residues" evidence="1">
    <location>
        <begin position="1"/>
        <end position="15"/>
    </location>
</feature>
<keyword evidence="3" id="KW-1185">Reference proteome</keyword>